<evidence type="ECO:0000313" key="1">
    <source>
        <dbReference type="EMBL" id="PQJ76164.1"/>
    </source>
</evidence>
<keyword evidence="2" id="KW-1185">Reference proteome</keyword>
<dbReference type="EMBL" id="MSCL01000001">
    <property type="protein sequence ID" value="PQJ76164.1"/>
    <property type="molecule type" value="Genomic_DNA"/>
</dbReference>
<dbReference type="Pfam" id="PF09912">
    <property type="entry name" value="DUF2141"/>
    <property type="match status" value="1"/>
</dbReference>
<gene>
    <name evidence="1" type="ORF">BTO13_06485</name>
</gene>
<protein>
    <recommendedName>
        <fullName evidence="3">DUF2141 domain-containing protein</fullName>
    </recommendedName>
</protein>
<dbReference type="InterPro" id="IPR018673">
    <property type="entry name" value="DUF2141"/>
</dbReference>
<reference evidence="1 2" key="1">
    <citation type="submission" date="2016-12" db="EMBL/GenBank/DDBJ databases">
        <title>Trade-off between light-utilization and light-protection in marine flavobacteria.</title>
        <authorList>
            <person name="Kumagai Y."/>
            <person name="Yoshizawa S."/>
            <person name="Kogure K."/>
            <person name="Iwasaki W."/>
        </authorList>
    </citation>
    <scope>NUCLEOTIDE SEQUENCE [LARGE SCALE GENOMIC DNA]</scope>
    <source>
        <strain evidence="1 2">KCTC 22729</strain>
    </source>
</reference>
<dbReference type="AlphaFoldDB" id="A0A2S7WEY9"/>
<evidence type="ECO:0008006" key="3">
    <source>
        <dbReference type="Google" id="ProtNLM"/>
    </source>
</evidence>
<organism evidence="1 2">
    <name type="scientific">Polaribacter gangjinensis</name>
    <dbReference type="NCBI Taxonomy" id="574710"/>
    <lineage>
        <taxon>Bacteria</taxon>
        <taxon>Pseudomonadati</taxon>
        <taxon>Bacteroidota</taxon>
        <taxon>Flavobacteriia</taxon>
        <taxon>Flavobacteriales</taxon>
        <taxon>Flavobacteriaceae</taxon>
    </lineage>
</organism>
<sequence>MIFSLQTIKAQDETFTLTVEVFGLKKNTGKVFLAVFDNEGTFLKTDKEVKGMSVIIVNNKAIAQFKGLKKGDYALSLFHDKNNNNKLDTNFIGIPKEPYAFSNNATGFMGPPSFKDSKISLNADKTIAIKLN</sequence>
<dbReference type="Proteomes" id="UP000237608">
    <property type="component" value="Unassembled WGS sequence"/>
</dbReference>
<comment type="caution">
    <text evidence="1">The sequence shown here is derived from an EMBL/GenBank/DDBJ whole genome shotgun (WGS) entry which is preliminary data.</text>
</comment>
<accession>A0A2S7WEY9</accession>
<evidence type="ECO:0000313" key="2">
    <source>
        <dbReference type="Proteomes" id="UP000237608"/>
    </source>
</evidence>
<proteinExistence type="predicted"/>
<name>A0A2S7WEY9_9FLAO</name>